<feature type="domain" description="PDZ" evidence="28">
    <location>
        <begin position="500"/>
        <end position="570"/>
    </location>
</feature>
<feature type="region of interest" description="Disordered" evidence="25">
    <location>
        <begin position="175"/>
        <end position="206"/>
    </location>
</feature>
<gene>
    <name evidence="32" type="primary">LOC106611555</name>
</gene>
<dbReference type="Gene3D" id="2.60.120.10">
    <property type="entry name" value="Jelly Rolls"/>
    <property type="match status" value="2"/>
</dbReference>
<feature type="domain" description="N-terminal Ras-GEF" evidence="30">
    <location>
        <begin position="378"/>
        <end position="495"/>
    </location>
</feature>
<evidence type="ECO:0000256" key="6">
    <source>
        <dbReference type="ARBA" id="ARBA00016709"/>
    </source>
</evidence>
<dbReference type="CDD" id="cd06755">
    <property type="entry name" value="PDZ_RapGEF2_RapGEF6-like"/>
    <property type="match status" value="1"/>
</dbReference>
<evidence type="ECO:0000256" key="24">
    <source>
        <dbReference type="PROSITE-ProRule" id="PRU00168"/>
    </source>
</evidence>
<feature type="region of interest" description="Disordered" evidence="25">
    <location>
        <begin position="1211"/>
        <end position="1334"/>
    </location>
</feature>
<feature type="compositionally biased region" description="Low complexity" evidence="25">
    <location>
        <begin position="1230"/>
        <end position="1243"/>
    </location>
</feature>
<dbReference type="InterPro" id="IPR001895">
    <property type="entry name" value="RASGEF_cat_dom"/>
</dbReference>
<dbReference type="SMART" id="SM00147">
    <property type="entry name" value="RasGEF"/>
    <property type="match status" value="1"/>
</dbReference>
<evidence type="ECO:0000259" key="27">
    <source>
        <dbReference type="PROSITE" id="PS50042"/>
    </source>
</evidence>
<keyword evidence="15" id="KW-0832">Ubl conjugation</keyword>
<feature type="compositionally biased region" description="Polar residues" evidence="25">
    <location>
        <begin position="1478"/>
        <end position="1488"/>
    </location>
</feature>
<feature type="compositionally biased region" description="Low complexity" evidence="25">
    <location>
        <begin position="1282"/>
        <end position="1295"/>
    </location>
</feature>
<dbReference type="GO" id="GO:0005770">
    <property type="term" value="C:late endosome"/>
    <property type="evidence" value="ECO:0007669"/>
    <property type="project" value="UniProtKB-SubCell"/>
</dbReference>
<keyword evidence="7" id="KW-0343">GTPase activation</keyword>
<dbReference type="PROSITE" id="PS50106">
    <property type="entry name" value="PDZ"/>
    <property type="match status" value="1"/>
</dbReference>
<dbReference type="InterPro" id="IPR000651">
    <property type="entry name" value="Ras-like_Gua-exchang_fac_N"/>
</dbReference>
<dbReference type="InterPro" id="IPR001478">
    <property type="entry name" value="PDZ"/>
</dbReference>
<dbReference type="Pfam" id="PF00788">
    <property type="entry name" value="RA"/>
    <property type="match status" value="1"/>
</dbReference>
<dbReference type="SUPFAM" id="SSF54236">
    <property type="entry name" value="Ubiquitin-like"/>
    <property type="match status" value="1"/>
</dbReference>
<dbReference type="InterPro" id="IPR000595">
    <property type="entry name" value="cNMP-bd_dom"/>
</dbReference>
<dbReference type="InterPro" id="IPR000159">
    <property type="entry name" value="RA_dom"/>
</dbReference>
<dbReference type="InterPro" id="IPR018490">
    <property type="entry name" value="cNMP-bd_dom_sf"/>
</dbReference>
<dbReference type="Pfam" id="PF00618">
    <property type="entry name" value="RasGEF_N"/>
    <property type="match status" value="1"/>
</dbReference>
<dbReference type="GO" id="GO:0048471">
    <property type="term" value="C:perinuclear region of cytoplasm"/>
    <property type="evidence" value="ECO:0007669"/>
    <property type="project" value="UniProtKB-SubCell"/>
</dbReference>
<dbReference type="CDD" id="cd06224">
    <property type="entry name" value="REM"/>
    <property type="match status" value="1"/>
</dbReference>
<keyword evidence="11" id="KW-0597">Phosphoprotein</keyword>
<feature type="region of interest" description="Disordered" evidence="25">
    <location>
        <begin position="1360"/>
        <end position="1393"/>
    </location>
</feature>
<comment type="similarity">
    <text evidence="5">Belongs to the RAPGEF2 family.</text>
</comment>
<feature type="compositionally biased region" description="Polar residues" evidence="25">
    <location>
        <begin position="1380"/>
        <end position="1393"/>
    </location>
</feature>
<dbReference type="InterPro" id="IPR029071">
    <property type="entry name" value="Ubiquitin-like_domsf"/>
</dbReference>
<organism evidence="31 32">
    <name type="scientific">Salmo salar</name>
    <name type="common">Atlantic salmon</name>
    <dbReference type="NCBI Taxonomy" id="8030"/>
    <lineage>
        <taxon>Eukaryota</taxon>
        <taxon>Metazoa</taxon>
        <taxon>Chordata</taxon>
        <taxon>Craniata</taxon>
        <taxon>Vertebrata</taxon>
        <taxon>Euteleostomi</taxon>
        <taxon>Actinopterygii</taxon>
        <taxon>Neopterygii</taxon>
        <taxon>Teleostei</taxon>
        <taxon>Protacanthopterygii</taxon>
        <taxon>Salmoniformes</taxon>
        <taxon>Salmonidae</taxon>
        <taxon>Salmoninae</taxon>
        <taxon>Salmo</taxon>
    </lineage>
</organism>
<dbReference type="PROSITE" id="PS50042">
    <property type="entry name" value="CNMP_BINDING_3"/>
    <property type="match status" value="2"/>
</dbReference>
<dbReference type="Gene3D" id="1.20.870.10">
    <property type="entry name" value="Son of sevenless (SoS) protein Chain: S domain 1"/>
    <property type="match status" value="1"/>
</dbReference>
<keyword evidence="18" id="KW-0472">Membrane</keyword>
<dbReference type="GO" id="GO:0007264">
    <property type="term" value="P:small GTPase-mediated signal transduction"/>
    <property type="evidence" value="ECO:0007669"/>
    <property type="project" value="InterPro"/>
</dbReference>
<dbReference type="FunFam" id="2.30.42.10:FF:000024">
    <property type="entry name" value="rap guanine nucleotide exchange factor 2 isoform X1"/>
    <property type="match status" value="1"/>
</dbReference>
<feature type="region of interest" description="Disordered" evidence="25">
    <location>
        <begin position="1137"/>
        <end position="1172"/>
    </location>
</feature>
<dbReference type="Gene3D" id="1.10.840.10">
    <property type="entry name" value="Ras guanine-nucleotide exchange factors catalytic domain"/>
    <property type="match status" value="1"/>
</dbReference>
<dbReference type="GO" id="GO:0030154">
    <property type="term" value="P:cell differentiation"/>
    <property type="evidence" value="ECO:0007669"/>
    <property type="project" value="UniProtKB-KW"/>
</dbReference>
<dbReference type="GO" id="GO:0070161">
    <property type="term" value="C:anchoring junction"/>
    <property type="evidence" value="ECO:0007669"/>
    <property type="project" value="UniProtKB-SubCell"/>
</dbReference>
<feature type="domain" description="Ras-associating" evidence="29">
    <location>
        <begin position="739"/>
        <end position="825"/>
    </location>
</feature>
<dbReference type="SMART" id="SM00229">
    <property type="entry name" value="RasGEFN"/>
    <property type="match status" value="1"/>
</dbReference>
<dbReference type="PANTHER" id="PTHR45161:SF2">
    <property type="entry name" value="RAP GUANINE NUCLEOTIDE EXCHANGE FACTOR 2"/>
    <property type="match status" value="1"/>
</dbReference>
<dbReference type="InterPro" id="IPR014710">
    <property type="entry name" value="RmlC-like_jellyroll"/>
</dbReference>
<keyword evidence="16" id="KW-0524">Neurogenesis</keyword>
<proteinExistence type="inferred from homology"/>
<reference evidence="32" key="1">
    <citation type="submission" date="2025-08" db="UniProtKB">
        <authorList>
            <consortium name="RefSeq"/>
        </authorList>
    </citation>
    <scope>IDENTIFICATION</scope>
</reference>
<evidence type="ECO:0000313" key="32">
    <source>
        <dbReference type="RefSeq" id="XP_014067372.1"/>
    </source>
</evidence>
<protein>
    <recommendedName>
        <fullName evidence="6">Rap guanine nucleotide exchange factor 2</fullName>
    </recommendedName>
    <alternativeName>
        <fullName evidence="21">Cyclic nucleotide ras GEF</fullName>
    </alternativeName>
    <alternativeName>
        <fullName evidence="23">Neural RAP guanine nucleotide exchange protein</fullName>
    </alternativeName>
    <alternativeName>
        <fullName evidence="20">PDZ domain-containing guanine nucleotide exchange factor 1</fullName>
    </alternativeName>
    <alternativeName>
        <fullName evidence="19">RA-GEF-1</fullName>
    </alternativeName>
    <alternativeName>
        <fullName evidence="22">Ras/Rap1-associating GEF-1</fullName>
    </alternativeName>
</protein>
<keyword evidence="13" id="KW-0967">Endosome</keyword>
<keyword evidence="10" id="KW-0963">Cytoplasm</keyword>
<evidence type="ECO:0000256" key="8">
    <source>
        <dbReference type="ARBA" id="ARBA00022473"/>
    </source>
</evidence>
<evidence type="ECO:0000256" key="10">
    <source>
        <dbReference type="ARBA" id="ARBA00022490"/>
    </source>
</evidence>
<feature type="domain" description="Cyclic nucleotide-binding" evidence="27">
    <location>
        <begin position="246"/>
        <end position="311"/>
    </location>
</feature>
<accession>A0A1S3SSQ1</accession>
<dbReference type="FunFam" id="1.20.870.10:FF:000001">
    <property type="entry name" value="rap guanine nucleotide exchange factor 2 isoform X2"/>
    <property type="match status" value="1"/>
</dbReference>
<evidence type="ECO:0000259" key="26">
    <source>
        <dbReference type="PROSITE" id="PS50009"/>
    </source>
</evidence>
<feature type="compositionally biased region" description="Basic residues" evidence="25">
    <location>
        <begin position="1575"/>
        <end position="1593"/>
    </location>
</feature>
<feature type="compositionally biased region" description="Polar residues" evidence="25">
    <location>
        <begin position="1531"/>
        <end position="1544"/>
    </location>
</feature>
<keyword evidence="14" id="KW-0221">Differentiation</keyword>
<evidence type="ECO:0000256" key="1">
    <source>
        <dbReference type="ARBA" id="ARBA00004236"/>
    </source>
</evidence>
<dbReference type="PROSITE" id="PS50212">
    <property type="entry name" value="RASGEF_NTER"/>
    <property type="match status" value="1"/>
</dbReference>
<evidence type="ECO:0000256" key="13">
    <source>
        <dbReference type="ARBA" id="ARBA00022753"/>
    </source>
</evidence>
<evidence type="ECO:0000259" key="28">
    <source>
        <dbReference type="PROSITE" id="PS50106"/>
    </source>
</evidence>
<dbReference type="Pfam" id="PF00595">
    <property type="entry name" value="PDZ"/>
    <property type="match status" value="1"/>
</dbReference>
<evidence type="ECO:0000313" key="31">
    <source>
        <dbReference type="Proteomes" id="UP001652741"/>
    </source>
</evidence>
<evidence type="ECO:0000256" key="23">
    <source>
        <dbReference type="ARBA" id="ARBA00032021"/>
    </source>
</evidence>
<feature type="region of interest" description="Disordered" evidence="25">
    <location>
        <begin position="1447"/>
        <end position="1631"/>
    </location>
</feature>
<evidence type="ECO:0000256" key="21">
    <source>
        <dbReference type="ARBA" id="ARBA00031545"/>
    </source>
</evidence>
<evidence type="ECO:0000256" key="20">
    <source>
        <dbReference type="ARBA" id="ARBA00030673"/>
    </source>
</evidence>
<evidence type="ECO:0000256" key="12">
    <source>
        <dbReference type="ARBA" id="ARBA00022658"/>
    </source>
</evidence>
<sequence length="1631" mass="181503">MASYVDNSFRQAVMMNPAERTQQDLEIVYSYLHGMEALSNLREHQLRIICETVRYQRHEANEVLYYPDDVGSCWFILLSGSVFIKESMFLPRSSFGKRSAGSLRRGCECIVLEPSEMIVVDYMDENEEYFQRQASHRQSRRRFRKINQKGERQTIIDTVDPYPTGKPPIARGYHTATENEPGDMDLSGLPETAVDSEEDDDEEDIERASDPLMSRDIVRDCLEKDPMDRTDDDIEQLLEFMHQLPAFANMTMSVRRELCAVMVFAVVERAGTIVLNDGEELDSWSVILNGSVEVTYPEGRPEILCMGNSFGVSPTMEKEYMKGVMKTKVDDCQFVCIAQQDYCCILNQVEKNMQKVEEEGEIVMVKEHRELDRTGTRKGHIVIKGTTERLTMHLVEEHSVVDPTYIEDFLLTYRTFLSSPMVVGKKLLEWFHDPSLRDKVTRVVLLWVNNHFNDFEGDPAMTHFLEEFENNLEREVRVSKMCGHLRLLNIACAAKAKLRLVTLTKPSREAPLAFTLLGGSEKGFRIFIDSVEPGSKAAEAGLKRGDQILEVNGQNFENVQLTKANEILRNNTHLSISVKTNLLVFKELLARPGHDHEAEGEDPPEVERKNGAPAHLPKIGDIKKGSRYSIPDLAVDVEQVMGLEKASKKAKANTVGGRNKLKKIFDKTLTSILPPKPYNDVGVGQSQDDSIVGLKQSKQIPASLPVSSNLSSSNPDLLQSHHRILDFNNQPAPVVTNMSDQVLRVFKADQQSRYIMIGKDTTAKEVVAQAIREFALTAVPEAYSLCEVSVTPEGVIKQRRLPEQLSKLADRIQLSGRYYLKSNMETETLCSDEDAQDLLREGQISLLQLSTVEVATQLSMRAFELFCAIEPTEYIDDLFKLKSKTGSFCLKRFEEVINQETFWVASEVIREPNQLKRMKIVKHFIKIALHCRECKNFNSMFAIISGLNLAPVSRLRGTWEKLPSKYEKLFGDLQDLFDPSRNMAKYRNVLNNQNLQPPIIPLFPVIKKDLTFLHEGNDSKVDGLVNFEKLRMIAKEIRHVGRMASVNMDPALMFRTRKKKWRSLGSLSQGSANAAVLDVTQTGGHKKRVRRSSFLNAKKLYEDAQMARKVKQYLSNLSLETNEEALQTLSLQCEPSINTLPKNAGGGKRPDTSPVVSRAASQQRGQLQKGNQALQVPAVALYPSRKKVPVKDLPPFGTSSPQSLKKILSLSEEASERHKRQTEDTVSNASQLSSPPTSPQSSPRKGLGTLKGQSVRKVTFTSKQTATGYPRTGDTYSDSGHSEISSRSSLVSNSSFDMAQEERKGLRHSGGVGDPHAGGVRLERRATTDSDQYSLGSYSSMQDCRGLYACAMVLSSPSSEELTQDQGDRVSLDAADSGRGSWTSCSSGSHDNIQTMQQGRSWETLAFGPGGVVGGSVGVHPPGGPEALLGGPAGLWASQARGSWASASSSSSAAYWGEDSEGDTGTIKRRGGKDVNTDPETSSITSMGSDEAKQHGRPSPSPITAGNKGLITRKESRYREPPPTPPGYTALTISDFSEGQTQSPPTAPAHSARRPPDYTTALQRSRMVTQSPDSHHHHQAQQHAKHQGLHRTRSPGEEEEPEEEEEGESLSPKLVALRKTVAHTTPETTRP</sequence>
<dbReference type="SMART" id="SM00100">
    <property type="entry name" value="cNMP"/>
    <property type="match status" value="2"/>
</dbReference>
<dbReference type="GO" id="GO:0007399">
    <property type="term" value="P:nervous system development"/>
    <property type="evidence" value="ECO:0007669"/>
    <property type="project" value="UniProtKB-KW"/>
</dbReference>
<evidence type="ECO:0000259" key="30">
    <source>
        <dbReference type="PROSITE" id="PS50212"/>
    </source>
</evidence>
<keyword evidence="9" id="KW-1003">Cell membrane</keyword>
<dbReference type="SMART" id="SM00228">
    <property type="entry name" value="PDZ"/>
    <property type="match status" value="1"/>
</dbReference>
<dbReference type="PROSITE" id="PS50200">
    <property type="entry name" value="RA"/>
    <property type="match status" value="1"/>
</dbReference>
<dbReference type="Gene3D" id="2.30.42.10">
    <property type="match status" value="1"/>
</dbReference>
<evidence type="ECO:0000256" key="9">
    <source>
        <dbReference type="ARBA" id="ARBA00022475"/>
    </source>
</evidence>
<name>A0A1S3SSQ1_SALSA</name>
<keyword evidence="31" id="KW-1185">Reference proteome</keyword>
<dbReference type="GO" id="GO:0005096">
    <property type="term" value="F:GTPase activator activity"/>
    <property type="evidence" value="ECO:0007669"/>
    <property type="project" value="UniProtKB-KW"/>
</dbReference>
<dbReference type="SUPFAM" id="SSF50156">
    <property type="entry name" value="PDZ domain-like"/>
    <property type="match status" value="1"/>
</dbReference>
<dbReference type="SUPFAM" id="SSF48366">
    <property type="entry name" value="Ras GEF"/>
    <property type="match status" value="1"/>
</dbReference>
<feature type="domain" description="Cyclic nucleotide-binding" evidence="27">
    <location>
        <begin position="37"/>
        <end position="84"/>
    </location>
</feature>
<dbReference type="SMART" id="SM00314">
    <property type="entry name" value="RA"/>
    <property type="match status" value="1"/>
</dbReference>
<evidence type="ECO:0000256" key="25">
    <source>
        <dbReference type="SAM" id="MobiDB-lite"/>
    </source>
</evidence>
<dbReference type="GeneID" id="106611555"/>
<dbReference type="CDD" id="cd00038">
    <property type="entry name" value="CAP_ED"/>
    <property type="match status" value="2"/>
</dbReference>
<dbReference type="InterPro" id="IPR036034">
    <property type="entry name" value="PDZ_sf"/>
</dbReference>
<comment type="subcellular location">
    <subcellularLocation>
        <location evidence="2">Cell junction</location>
    </subcellularLocation>
    <subcellularLocation>
        <location evidence="1">Cell membrane</location>
    </subcellularLocation>
    <subcellularLocation>
        <location evidence="3">Cytoplasm</location>
        <location evidence="3">Perinuclear region</location>
    </subcellularLocation>
    <subcellularLocation>
        <location evidence="4">Late endosome</location>
    </subcellularLocation>
</comment>
<feature type="region of interest" description="Disordered" evidence="25">
    <location>
        <begin position="594"/>
        <end position="620"/>
    </location>
</feature>
<dbReference type="FunFam" id="1.10.840.10:FF:000001">
    <property type="entry name" value="Rap guanine nucleotide exchange factor (GEF) 6"/>
    <property type="match status" value="1"/>
</dbReference>
<evidence type="ECO:0000256" key="14">
    <source>
        <dbReference type="ARBA" id="ARBA00022782"/>
    </source>
</evidence>
<evidence type="ECO:0000256" key="17">
    <source>
        <dbReference type="ARBA" id="ARBA00022949"/>
    </source>
</evidence>
<feature type="compositionally biased region" description="Polar residues" evidence="25">
    <location>
        <begin position="1560"/>
        <end position="1572"/>
    </location>
</feature>
<dbReference type="GO" id="GO:0005886">
    <property type="term" value="C:plasma membrane"/>
    <property type="evidence" value="ECO:0007669"/>
    <property type="project" value="UniProtKB-SubCell"/>
</dbReference>
<dbReference type="SUPFAM" id="SSF51206">
    <property type="entry name" value="cAMP-binding domain-like"/>
    <property type="match status" value="2"/>
</dbReference>
<evidence type="ECO:0000256" key="18">
    <source>
        <dbReference type="ARBA" id="ARBA00023136"/>
    </source>
</evidence>
<evidence type="ECO:0000256" key="16">
    <source>
        <dbReference type="ARBA" id="ARBA00022902"/>
    </source>
</evidence>
<feature type="compositionally biased region" description="Acidic residues" evidence="25">
    <location>
        <begin position="194"/>
        <end position="205"/>
    </location>
</feature>
<feature type="compositionally biased region" description="Polar residues" evidence="25">
    <location>
        <begin position="1622"/>
        <end position="1631"/>
    </location>
</feature>
<keyword evidence="12 24" id="KW-0344">Guanine-nucleotide releasing factor</keyword>
<dbReference type="InterPro" id="IPR036964">
    <property type="entry name" value="RASGEF_cat_dom_sf"/>
</dbReference>
<dbReference type="Proteomes" id="UP001652741">
    <property type="component" value="Chromosome ssa09"/>
</dbReference>
<dbReference type="InterPro" id="IPR023578">
    <property type="entry name" value="Ras_GEF_dom_sf"/>
</dbReference>
<dbReference type="CDD" id="cd01785">
    <property type="entry name" value="RA_PDZ-GEF1"/>
    <property type="match status" value="1"/>
</dbReference>
<keyword evidence="17" id="KW-0965">Cell junction</keyword>
<dbReference type="RefSeq" id="XP_014067372.1">
    <property type="nucleotide sequence ID" value="XM_014211897.2"/>
</dbReference>
<evidence type="ECO:0000256" key="4">
    <source>
        <dbReference type="ARBA" id="ARBA00004603"/>
    </source>
</evidence>
<feature type="domain" description="Ras-GEF" evidence="26">
    <location>
        <begin position="850"/>
        <end position="1077"/>
    </location>
</feature>
<evidence type="ECO:0000256" key="11">
    <source>
        <dbReference type="ARBA" id="ARBA00022553"/>
    </source>
</evidence>
<dbReference type="CDD" id="cd00155">
    <property type="entry name" value="RasGEF"/>
    <property type="match status" value="1"/>
</dbReference>
<feature type="compositionally biased region" description="Acidic residues" evidence="25">
    <location>
        <begin position="1597"/>
        <end position="1608"/>
    </location>
</feature>
<evidence type="ECO:0000256" key="19">
    <source>
        <dbReference type="ARBA" id="ARBA00029925"/>
    </source>
</evidence>
<dbReference type="FunFam" id="2.60.120.10:FF:000008">
    <property type="entry name" value="Rap guanine nucleotide exchange factor (GEF) 2"/>
    <property type="match status" value="1"/>
</dbReference>
<evidence type="ECO:0000256" key="2">
    <source>
        <dbReference type="ARBA" id="ARBA00004282"/>
    </source>
</evidence>
<evidence type="ECO:0000256" key="7">
    <source>
        <dbReference type="ARBA" id="ARBA00022468"/>
    </source>
</evidence>
<evidence type="ECO:0000259" key="29">
    <source>
        <dbReference type="PROSITE" id="PS50200"/>
    </source>
</evidence>
<dbReference type="PANTHER" id="PTHR45161">
    <property type="entry name" value="CYTOSKELETON-ASSOCIATED PROTEIN 4"/>
    <property type="match status" value="1"/>
</dbReference>
<feature type="compositionally biased region" description="Polar residues" evidence="25">
    <location>
        <begin position="1159"/>
        <end position="1172"/>
    </location>
</feature>
<keyword evidence="8" id="KW-0217">Developmental protein</keyword>
<evidence type="ECO:0000256" key="3">
    <source>
        <dbReference type="ARBA" id="ARBA00004556"/>
    </source>
</evidence>
<evidence type="ECO:0000256" key="5">
    <source>
        <dbReference type="ARBA" id="ARBA00010829"/>
    </source>
</evidence>
<evidence type="ECO:0000256" key="15">
    <source>
        <dbReference type="ARBA" id="ARBA00022843"/>
    </source>
</evidence>
<evidence type="ECO:0000256" key="22">
    <source>
        <dbReference type="ARBA" id="ARBA00031980"/>
    </source>
</evidence>
<dbReference type="PROSITE" id="PS50009">
    <property type="entry name" value="RASGEF_CAT"/>
    <property type="match status" value="1"/>
</dbReference>
<dbReference type="Pfam" id="PF00617">
    <property type="entry name" value="RasGEF"/>
    <property type="match status" value="1"/>
</dbReference>
<dbReference type="GO" id="GO:0005085">
    <property type="term" value="F:guanyl-nucleotide exchange factor activity"/>
    <property type="evidence" value="ECO:0007669"/>
    <property type="project" value="UniProtKB-KW"/>
</dbReference>